<proteinExistence type="predicted"/>
<accession>A0A0E9V8D8</accession>
<organism evidence="1">
    <name type="scientific">Anguilla anguilla</name>
    <name type="common">European freshwater eel</name>
    <name type="synonym">Muraena anguilla</name>
    <dbReference type="NCBI Taxonomy" id="7936"/>
    <lineage>
        <taxon>Eukaryota</taxon>
        <taxon>Metazoa</taxon>
        <taxon>Chordata</taxon>
        <taxon>Craniata</taxon>
        <taxon>Vertebrata</taxon>
        <taxon>Euteleostomi</taxon>
        <taxon>Actinopterygii</taxon>
        <taxon>Neopterygii</taxon>
        <taxon>Teleostei</taxon>
        <taxon>Anguilliformes</taxon>
        <taxon>Anguillidae</taxon>
        <taxon>Anguilla</taxon>
    </lineage>
</organism>
<evidence type="ECO:0000313" key="1">
    <source>
        <dbReference type="EMBL" id="JAH74261.1"/>
    </source>
</evidence>
<reference evidence="1" key="1">
    <citation type="submission" date="2014-11" db="EMBL/GenBank/DDBJ databases">
        <authorList>
            <person name="Amaro Gonzalez C."/>
        </authorList>
    </citation>
    <scope>NUCLEOTIDE SEQUENCE</scope>
</reference>
<sequence>MVCYVNVACRYDPYVYE</sequence>
<dbReference type="EMBL" id="GBXM01034316">
    <property type="protein sequence ID" value="JAH74261.1"/>
    <property type="molecule type" value="Transcribed_RNA"/>
</dbReference>
<name>A0A0E9V8D8_ANGAN</name>
<protein>
    <submittedName>
        <fullName evidence="1">Uncharacterized protein</fullName>
    </submittedName>
</protein>
<reference evidence="1" key="2">
    <citation type="journal article" date="2015" name="Fish Shellfish Immunol.">
        <title>Early steps in the European eel (Anguilla anguilla)-Vibrio vulnificus interaction in the gills: Role of the RtxA13 toxin.</title>
        <authorList>
            <person name="Callol A."/>
            <person name="Pajuelo D."/>
            <person name="Ebbesson L."/>
            <person name="Teles M."/>
            <person name="MacKenzie S."/>
            <person name="Amaro C."/>
        </authorList>
    </citation>
    <scope>NUCLEOTIDE SEQUENCE</scope>
</reference>
<dbReference type="AlphaFoldDB" id="A0A0E9V8D8"/>